<dbReference type="STRING" id="1109443.G4TA36"/>
<feature type="region of interest" description="Disordered" evidence="1">
    <location>
        <begin position="282"/>
        <end position="303"/>
    </location>
</feature>
<dbReference type="AlphaFoldDB" id="G4TA36"/>
<dbReference type="OrthoDB" id="3222677at2759"/>
<comment type="caution">
    <text evidence="2">The sequence shown here is derived from an EMBL/GenBank/DDBJ whole genome shotgun (WGS) entry which is preliminary data.</text>
</comment>
<feature type="region of interest" description="Disordered" evidence="1">
    <location>
        <begin position="367"/>
        <end position="442"/>
    </location>
</feature>
<feature type="compositionally biased region" description="Basic and acidic residues" evidence="1">
    <location>
        <begin position="455"/>
        <end position="477"/>
    </location>
</feature>
<sequence>MGSINAQGPSPMWIPVDAGSSKRTMSPPEGLGMADGRLASSPLPGSSFDPKPLSNIANLPSRSVSRSSTMPAPSMNTSTTTGTSRPATLQRSNSIPYAPRRPSIASKATGSEPWAPPPPPPPPLSRPSMTSTSPGKPKLPAPLAIPVQYQNRPNPERPTLAKKSSTIHLGAYRPVLKPTSNANERKPAHEFFVPDGGNTTGEETDNTRRAIRIEMLRWVANEMESIEQETNATVAARRNQHQHSHSADFATTFSTRLAPQTQTLGRKRGYSALEPSSPIAAAILDPPNLPPPLLPKRRPQARRGSIDSVLPENFVRPGFATPAATAEPRKAKDWERWAEDKVKTRRRLEEVWKKEDDDFAETQRLIRETEAREKAQREKDARKDWERRAFLERERQRSQRERVELDRDRQRNIKDEKERNTNRQREREEAMLAEEQRRREIEEQRRVIEEETRRMQEELNARQKEREESKPAPETRGRQQHQQSGRGHQYFTPSHSRSRTPAFEEPYSPTFDEDSDILEAEWSRFAEFFKIGSNPSRAHSRSNSTRFNYQTPASTFRDAWESYENRWSKLCAPHPGGNSTTSTPPRLGFSDIPWPVLNQPRRASDIGTQLTEGNIASFILSSFHSSATPQGSVSSSPNSNNDARARKLRLREALLRWHPDKMARIIAQTAEDQRAAVKEGAETVARHLNALLARES</sequence>
<evidence type="ECO:0000256" key="1">
    <source>
        <dbReference type="SAM" id="MobiDB-lite"/>
    </source>
</evidence>
<proteinExistence type="predicted"/>
<feature type="compositionally biased region" description="Polar residues" evidence="1">
    <location>
        <begin position="85"/>
        <end position="95"/>
    </location>
</feature>
<keyword evidence="3" id="KW-1185">Reference proteome</keyword>
<feature type="compositionally biased region" description="Low complexity" evidence="1">
    <location>
        <begin position="480"/>
        <end position="489"/>
    </location>
</feature>
<feature type="region of interest" description="Disordered" evidence="1">
    <location>
        <begin position="1"/>
        <end position="167"/>
    </location>
</feature>
<evidence type="ECO:0000313" key="2">
    <source>
        <dbReference type="EMBL" id="CCA68195.1"/>
    </source>
</evidence>
<dbReference type="Proteomes" id="UP000007148">
    <property type="component" value="Unassembled WGS sequence"/>
</dbReference>
<accession>G4TA36</accession>
<protein>
    <submittedName>
        <fullName evidence="2">Uncharacterized protein</fullName>
    </submittedName>
</protein>
<feature type="region of interest" description="Disordered" evidence="1">
    <location>
        <begin position="455"/>
        <end position="508"/>
    </location>
</feature>
<feature type="compositionally biased region" description="Polar residues" evidence="1">
    <location>
        <begin position="249"/>
        <end position="264"/>
    </location>
</feature>
<reference evidence="2 3" key="1">
    <citation type="journal article" date="2011" name="PLoS Pathog.">
        <title>Endophytic Life Strategies Decoded by Genome and Transcriptome Analyses of the Mutualistic Root Symbiont Piriformospora indica.</title>
        <authorList>
            <person name="Zuccaro A."/>
            <person name="Lahrmann U."/>
            <person name="Guldener U."/>
            <person name="Langen G."/>
            <person name="Pfiffi S."/>
            <person name="Biedenkopf D."/>
            <person name="Wong P."/>
            <person name="Samans B."/>
            <person name="Grimm C."/>
            <person name="Basiewicz M."/>
            <person name="Murat C."/>
            <person name="Martin F."/>
            <person name="Kogel K.H."/>
        </authorList>
    </citation>
    <scope>NUCLEOTIDE SEQUENCE [LARGE SCALE GENOMIC DNA]</scope>
    <source>
        <strain evidence="2 3">DSM 11827</strain>
    </source>
</reference>
<feature type="compositionally biased region" description="Polar residues" evidence="1">
    <location>
        <begin position="55"/>
        <end position="76"/>
    </location>
</feature>
<name>G4TA36_SERID</name>
<feature type="region of interest" description="Disordered" evidence="1">
    <location>
        <begin position="244"/>
        <end position="267"/>
    </location>
</feature>
<organism evidence="2 3">
    <name type="scientific">Serendipita indica (strain DSM 11827)</name>
    <name type="common">Root endophyte fungus</name>
    <name type="synonym">Piriformospora indica</name>
    <dbReference type="NCBI Taxonomy" id="1109443"/>
    <lineage>
        <taxon>Eukaryota</taxon>
        <taxon>Fungi</taxon>
        <taxon>Dikarya</taxon>
        <taxon>Basidiomycota</taxon>
        <taxon>Agaricomycotina</taxon>
        <taxon>Agaricomycetes</taxon>
        <taxon>Sebacinales</taxon>
        <taxon>Serendipitaceae</taxon>
        <taxon>Serendipita</taxon>
    </lineage>
</organism>
<feature type="compositionally biased region" description="Pro residues" evidence="1">
    <location>
        <begin position="114"/>
        <end position="125"/>
    </location>
</feature>
<gene>
    <name evidence="2" type="ORF">PIIN_02061</name>
</gene>
<evidence type="ECO:0000313" key="3">
    <source>
        <dbReference type="Proteomes" id="UP000007148"/>
    </source>
</evidence>
<dbReference type="EMBL" id="CAFZ01000027">
    <property type="protein sequence ID" value="CCA68195.1"/>
    <property type="molecule type" value="Genomic_DNA"/>
</dbReference>
<dbReference type="HOGENOM" id="CLU_395931_0_0_1"/>
<dbReference type="InParanoid" id="G4TA36"/>